<sequence>MLGDPDGESSVNRLSSASLTALAAWAILAGAARAEDAPVTMAVHHAVYKLSLLSGKGSNAPASASGVIDFDFTGSRCDGYTSNLRQLVELQPAEGDSKLNDVRNNTFEDAAATQFTFKTTSSTDGDAASDVAGRAERDADGKIAVTLKTPAGHASFPAEALFPIQHMRRIIAAAEHGDKILSAEVYDGSDTGLKLYHTLTVIGAPITKAPDDAAAKVASLKDVRRWPVVISYFAGDKDQPDYVLSSDLYENGISRALKLDYGDFVLSGVLDQLTVGAPAACDK</sequence>
<evidence type="ECO:0000313" key="1">
    <source>
        <dbReference type="EMBL" id="RYB04956.1"/>
    </source>
</evidence>
<comment type="caution">
    <text evidence="1">The sequence shown here is derived from an EMBL/GenBank/DDBJ whole genome shotgun (WGS) entry which is preliminary data.</text>
</comment>
<dbReference type="EMBL" id="QYBC01000008">
    <property type="protein sequence ID" value="RYB04956.1"/>
    <property type="molecule type" value="Genomic_DNA"/>
</dbReference>
<protein>
    <submittedName>
        <fullName evidence="1">DUF1849 family protein</fullName>
    </submittedName>
</protein>
<reference evidence="1 2" key="1">
    <citation type="submission" date="2018-09" db="EMBL/GenBank/DDBJ databases">
        <authorList>
            <person name="Grouzdev D.S."/>
            <person name="Krutkina M.S."/>
        </authorList>
    </citation>
    <scope>NUCLEOTIDE SEQUENCE [LARGE SCALE GENOMIC DNA]</scope>
    <source>
        <strain evidence="1 2">RmlP001</strain>
    </source>
</reference>
<keyword evidence="2" id="KW-1185">Reference proteome</keyword>
<dbReference type="Proteomes" id="UP000289411">
    <property type="component" value="Unassembled WGS sequence"/>
</dbReference>
<accession>A0A4Q2RF44</accession>
<dbReference type="Pfam" id="PF08904">
    <property type="entry name" value="EipB_like"/>
    <property type="match status" value="1"/>
</dbReference>
<proteinExistence type="predicted"/>
<dbReference type="OrthoDB" id="9815514at2"/>
<reference evidence="1 2" key="2">
    <citation type="submission" date="2019-02" db="EMBL/GenBank/DDBJ databases">
        <title>'Lichenibacterium ramalinii' gen. nov. sp. nov., 'Lichenibacterium minor' gen. nov. sp. nov.</title>
        <authorList>
            <person name="Pankratov T."/>
        </authorList>
    </citation>
    <scope>NUCLEOTIDE SEQUENCE [LARGE SCALE GENOMIC DNA]</scope>
    <source>
        <strain evidence="1 2">RmlP001</strain>
    </source>
</reference>
<dbReference type="InterPro" id="IPR015000">
    <property type="entry name" value="EipB-like"/>
</dbReference>
<gene>
    <name evidence="1" type="ORF">D3272_10815</name>
</gene>
<dbReference type="AlphaFoldDB" id="A0A4Q2RF44"/>
<evidence type="ECO:0000313" key="2">
    <source>
        <dbReference type="Proteomes" id="UP000289411"/>
    </source>
</evidence>
<organism evidence="1 2">
    <name type="scientific">Lichenibacterium ramalinae</name>
    <dbReference type="NCBI Taxonomy" id="2316527"/>
    <lineage>
        <taxon>Bacteria</taxon>
        <taxon>Pseudomonadati</taxon>
        <taxon>Pseudomonadota</taxon>
        <taxon>Alphaproteobacteria</taxon>
        <taxon>Hyphomicrobiales</taxon>
        <taxon>Lichenihabitantaceae</taxon>
        <taxon>Lichenibacterium</taxon>
    </lineage>
</organism>
<name>A0A4Q2RF44_9HYPH</name>